<dbReference type="InterPro" id="IPR050227">
    <property type="entry name" value="Rab"/>
</dbReference>
<organism evidence="3">
    <name type="scientific">marine sediment metagenome</name>
    <dbReference type="NCBI Taxonomy" id="412755"/>
    <lineage>
        <taxon>unclassified sequences</taxon>
        <taxon>metagenomes</taxon>
        <taxon>ecological metagenomes</taxon>
    </lineage>
</organism>
<dbReference type="SMART" id="SM00176">
    <property type="entry name" value="RAN"/>
    <property type="match status" value="1"/>
</dbReference>
<dbReference type="InterPro" id="IPR027417">
    <property type="entry name" value="P-loop_NTPase"/>
</dbReference>
<sequence length="177" mass="19949">MMYDATYKMVIFGDAGCGKTTLTQRFLTNLFKSSTTMTIGVDFEVKSLEVNEKKIKLQIWDFGGEERFRFLLPTYVRGANGALFMYDVTNYSSLAHIDDWLVIIRKEIKVEDNFPIIVVGGKADLIEDREVSGEEGINISKSRGVNGFIECSSKTGENVEASFEALTRIMMQKSNLL</sequence>
<gene>
    <name evidence="3" type="ORF">LCGC14_0578090</name>
</gene>
<comment type="caution">
    <text evidence="3">The sequence shown here is derived from an EMBL/GenBank/DDBJ whole genome shotgun (WGS) entry which is preliminary data.</text>
</comment>
<dbReference type="SMART" id="SM00175">
    <property type="entry name" value="RAB"/>
    <property type="match status" value="1"/>
</dbReference>
<dbReference type="GO" id="GO:0003924">
    <property type="term" value="F:GTPase activity"/>
    <property type="evidence" value="ECO:0007669"/>
    <property type="project" value="InterPro"/>
</dbReference>
<evidence type="ECO:0000256" key="2">
    <source>
        <dbReference type="ARBA" id="ARBA00023134"/>
    </source>
</evidence>
<dbReference type="Gene3D" id="3.40.50.300">
    <property type="entry name" value="P-loop containing nucleotide triphosphate hydrolases"/>
    <property type="match status" value="1"/>
</dbReference>
<proteinExistence type="predicted"/>
<dbReference type="AlphaFoldDB" id="A0A0F9UQJ7"/>
<dbReference type="FunFam" id="3.40.50.300:FF:001447">
    <property type="entry name" value="Ras-related protein Rab-1B"/>
    <property type="match status" value="1"/>
</dbReference>
<dbReference type="PRINTS" id="PR00449">
    <property type="entry name" value="RASTRNSFRMNG"/>
</dbReference>
<dbReference type="PANTHER" id="PTHR47977">
    <property type="entry name" value="RAS-RELATED PROTEIN RAB"/>
    <property type="match status" value="1"/>
</dbReference>
<dbReference type="SMART" id="SM00174">
    <property type="entry name" value="RHO"/>
    <property type="match status" value="1"/>
</dbReference>
<dbReference type="SMART" id="SM00173">
    <property type="entry name" value="RAS"/>
    <property type="match status" value="1"/>
</dbReference>
<reference evidence="3" key="1">
    <citation type="journal article" date="2015" name="Nature">
        <title>Complex archaea that bridge the gap between prokaryotes and eukaryotes.</title>
        <authorList>
            <person name="Spang A."/>
            <person name="Saw J.H."/>
            <person name="Jorgensen S.L."/>
            <person name="Zaremba-Niedzwiedzka K."/>
            <person name="Martijn J."/>
            <person name="Lind A.E."/>
            <person name="van Eijk R."/>
            <person name="Schleper C."/>
            <person name="Guy L."/>
            <person name="Ettema T.J."/>
        </authorList>
    </citation>
    <scope>NUCLEOTIDE SEQUENCE</scope>
</reference>
<dbReference type="PROSITE" id="PS51421">
    <property type="entry name" value="RAS"/>
    <property type="match status" value="1"/>
</dbReference>
<dbReference type="CDD" id="cd00154">
    <property type="entry name" value="Rab"/>
    <property type="match status" value="1"/>
</dbReference>
<accession>A0A0F9UQJ7</accession>
<dbReference type="NCBIfam" id="TIGR00231">
    <property type="entry name" value="small_GTP"/>
    <property type="match status" value="1"/>
</dbReference>
<evidence type="ECO:0000313" key="3">
    <source>
        <dbReference type="EMBL" id="KKN55868.1"/>
    </source>
</evidence>
<dbReference type="InterPro" id="IPR001806">
    <property type="entry name" value="Small_GTPase"/>
</dbReference>
<keyword evidence="1" id="KW-0547">Nucleotide-binding</keyword>
<evidence type="ECO:0000256" key="1">
    <source>
        <dbReference type="ARBA" id="ARBA00022741"/>
    </source>
</evidence>
<dbReference type="InterPro" id="IPR005225">
    <property type="entry name" value="Small_GTP-bd"/>
</dbReference>
<protein>
    <recommendedName>
        <fullName evidence="4">GTP-binding protein</fullName>
    </recommendedName>
</protein>
<dbReference type="PROSITE" id="PS51419">
    <property type="entry name" value="RAB"/>
    <property type="match status" value="1"/>
</dbReference>
<dbReference type="SUPFAM" id="SSF52540">
    <property type="entry name" value="P-loop containing nucleoside triphosphate hydrolases"/>
    <property type="match status" value="1"/>
</dbReference>
<dbReference type="EMBL" id="LAZR01000868">
    <property type="protein sequence ID" value="KKN55868.1"/>
    <property type="molecule type" value="Genomic_DNA"/>
</dbReference>
<keyword evidence="2" id="KW-0342">GTP-binding</keyword>
<dbReference type="Pfam" id="PF00071">
    <property type="entry name" value="Ras"/>
    <property type="match status" value="1"/>
</dbReference>
<name>A0A0F9UQJ7_9ZZZZ</name>
<evidence type="ECO:0008006" key="4">
    <source>
        <dbReference type="Google" id="ProtNLM"/>
    </source>
</evidence>
<dbReference type="GO" id="GO:0005525">
    <property type="term" value="F:GTP binding"/>
    <property type="evidence" value="ECO:0007669"/>
    <property type="project" value="UniProtKB-KW"/>
</dbReference>